<dbReference type="Pfam" id="PF00542">
    <property type="entry name" value="Ribosomal_L12"/>
    <property type="match status" value="1"/>
</dbReference>
<organism evidence="2 3">
    <name type="scientific">Actinomadura meridiana</name>
    <dbReference type="NCBI Taxonomy" id="559626"/>
    <lineage>
        <taxon>Bacteria</taxon>
        <taxon>Bacillati</taxon>
        <taxon>Actinomycetota</taxon>
        <taxon>Actinomycetes</taxon>
        <taxon>Streptosporangiales</taxon>
        <taxon>Thermomonosporaceae</taxon>
        <taxon>Actinomadura</taxon>
    </lineage>
</organism>
<dbReference type="Gene3D" id="3.30.1390.10">
    <property type="match status" value="1"/>
</dbReference>
<reference evidence="3" key="1">
    <citation type="journal article" date="2019" name="Int. J. Syst. Evol. Microbiol.">
        <title>The Global Catalogue of Microorganisms (GCM) 10K type strain sequencing project: providing services to taxonomists for standard genome sequencing and annotation.</title>
        <authorList>
            <consortium name="The Broad Institute Genomics Platform"/>
            <consortium name="The Broad Institute Genome Sequencing Center for Infectious Disease"/>
            <person name="Wu L."/>
            <person name="Ma J."/>
        </authorList>
    </citation>
    <scope>NUCLEOTIDE SEQUENCE [LARGE SCALE GENOMIC DNA]</scope>
    <source>
        <strain evidence="3">JCM 17440</strain>
    </source>
</reference>
<dbReference type="SUPFAM" id="SSF54736">
    <property type="entry name" value="ClpS-like"/>
    <property type="match status" value="1"/>
</dbReference>
<evidence type="ECO:0000313" key="3">
    <source>
        <dbReference type="Proteomes" id="UP001501710"/>
    </source>
</evidence>
<gene>
    <name evidence="2" type="ORF">GCM10022254_06780</name>
</gene>
<dbReference type="EMBL" id="BAABAS010000003">
    <property type="protein sequence ID" value="GAA4225252.1"/>
    <property type="molecule type" value="Genomic_DNA"/>
</dbReference>
<name>A0ABP8BT69_9ACTN</name>
<dbReference type="InterPro" id="IPR013823">
    <property type="entry name" value="Ribosomal_bL12_C"/>
</dbReference>
<sequence length="180" mass="18963">MKSPAPPMSPEAYEMIIVLIGKGQDIQAIKTVREITGLGLKKAKDLVDGMKGEAFARAVPIDVQAKARALIAEGRPKDAVRLVREDIGLGSRAAKDFVDALMMGRVPTMPLPDRAPGTPMGPAPGHAGLAPASAVPTGATLSDRVRAFKYAGDHESAVALVCAETGMNRDEAHRFVDAVR</sequence>
<protein>
    <recommendedName>
        <fullName evidence="1">Large ribosomal subunit protein bL12 C-terminal domain-containing protein</fullName>
    </recommendedName>
</protein>
<feature type="domain" description="Large ribosomal subunit protein bL12 C-terminal" evidence="1">
    <location>
        <begin position="23"/>
        <end position="50"/>
    </location>
</feature>
<proteinExistence type="predicted"/>
<evidence type="ECO:0000259" key="1">
    <source>
        <dbReference type="Pfam" id="PF00542"/>
    </source>
</evidence>
<dbReference type="Proteomes" id="UP001501710">
    <property type="component" value="Unassembled WGS sequence"/>
</dbReference>
<dbReference type="RefSeq" id="WP_425548878.1">
    <property type="nucleotide sequence ID" value="NZ_BAABAS010000003.1"/>
</dbReference>
<keyword evidence="3" id="KW-1185">Reference proteome</keyword>
<evidence type="ECO:0000313" key="2">
    <source>
        <dbReference type="EMBL" id="GAA4225252.1"/>
    </source>
</evidence>
<dbReference type="InterPro" id="IPR014719">
    <property type="entry name" value="Ribosomal_bL12_C/ClpS-like"/>
</dbReference>
<comment type="caution">
    <text evidence="2">The sequence shown here is derived from an EMBL/GenBank/DDBJ whole genome shotgun (WGS) entry which is preliminary data.</text>
</comment>
<accession>A0ABP8BT69</accession>